<keyword evidence="4" id="KW-0472">Membrane</keyword>
<dbReference type="Gene3D" id="1.10.8.60">
    <property type="match status" value="2"/>
</dbReference>
<proteinExistence type="predicted"/>
<dbReference type="PANTHER" id="PTHR11638:SF175">
    <property type="entry name" value="ATP-DEPENDENT CLP PROTEASE, ATP-BINDING SUBUNIT CLPC"/>
    <property type="match status" value="1"/>
</dbReference>
<keyword evidence="7" id="KW-0645">Protease</keyword>
<dbReference type="AlphaFoldDB" id="A0A955RJE4"/>
<dbReference type="GO" id="GO:0008233">
    <property type="term" value="F:peptidase activity"/>
    <property type="evidence" value="ECO:0007669"/>
    <property type="project" value="UniProtKB-KW"/>
</dbReference>
<dbReference type="GO" id="GO:0034605">
    <property type="term" value="P:cellular response to heat"/>
    <property type="evidence" value="ECO:0007669"/>
    <property type="project" value="TreeGrafter"/>
</dbReference>
<dbReference type="Pfam" id="PF00004">
    <property type="entry name" value="AAA"/>
    <property type="match status" value="1"/>
</dbReference>
<evidence type="ECO:0000313" key="8">
    <source>
        <dbReference type="Proteomes" id="UP000783287"/>
    </source>
</evidence>
<dbReference type="EMBL" id="JAGQLK010000050">
    <property type="protein sequence ID" value="MCA9383295.1"/>
    <property type="molecule type" value="Genomic_DNA"/>
</dbReference>
<dbReference type="SMART" id="SM01086">
    <property type="entry name" value="ClpB_D2-small"/>
    <property type="match status" value="1"/>
</dbReference>
<keyword evidence="1" id="KW-0547">Nucleotide-binding</keyword>
<evidence type="ECO:0000313" key="7">
    <source>
        <dbReference type="EMBL" id="MCA9383295.1"/>
    </source>
</evidence>
<dbReference type="Proteomes" id="UP000783287">
    <property type="component" value="Unassembled WGS sequence"/>
</dbReference>
<protein>
    <submittedName>
        <fullName evidence="7">ATP-dependent Clp protease ATP-binding subunit</fullName>
    </submittedName>
</protein>
<dbReference type="FunFam" id="3.40.50.300:FF:000025">
    <property type="entry name" value="ATP-dependent Clp protease subunit"/>
    <property type="match status" value="1"/>
</dbReference>
<feature type="domain" description="AAA+ ATPase" evidence="5">
    <location>
        <begin position="328"/>
        <end position="471"/>
    </location>
</feature>
<dbReference type="InterPro" id="IPR019489">
    <property type="entry name" value="Clp_ATPase_C"/>
</dbReference>
<sequence>MKILKGKEQLGQIDGIPLVTDWDYLAQEVGQRKEEEKFERALGRLIFIIAAIITVGCLFVYITSGDFNPQHLLVVDETYKLLGWLSFGAFLYSYYLNRNRDIFLDRLRSRRIHDLLEDIKAGEKPDKIEVTDYFDHDLLNLIDDILGEFHENFLPQLMLELLEYPYVVLALSRLGLDLEKYKEIARKLELSTNVHIDTWIKPLVLQSFTEAYNNRFERVDELALFLYLTKFPLRKIMLEYEVGDKELQAIELWARNNADKQRYIRLFKEKSALKPTSIVNRSYTSAYSPTLMKYSRDFTAEVVRGQFTMSIAREAELEELINEVQEGESSATLVVGEPGVGKTTLLKSLAVRMVVEDVPQNMKDMRLVSFDFSRAFALSSNIERFKAMIEKALIETAKTKNIILVIDDLDELVNIRKEFSAEVVSLVTKAMDQYKLRLIATTTPEGYARHIKPFKSLAALFETVDVNEPPDEVAVMILMDILPKLEGRYGIRVAFETLVKIVKLSQKYDFDRVLPDKAIALLEEAMVKAQNDQLTFITESLIEEIVSSKVGVKVGAVEDDEVESLVHLDEELHKRVIGQDEAVQAVASALRRSRAGLTSGTRPIASFLFFGPTGVGKTELAKAVAAVYYGDSKLMIRVDMSEYQEERNLTRLIGSPVEGEFEGGFLTEAVRTHPFSIVLLDEIEKANPKVLDLFLQVLDEGSITDGLGRKVDFTNTIIVATSNVASSKIADLISKGKKYKEVYPAVLPEIRKLLRVEFINRFDRVVMFKPLLQLEVEQIAQILMEKEKTKLEEKGINLVYTKETLQELAEIGYNPMYGARELRRVLQDTIEDKIATLLITKQVKSGGEIIFNRLNDVEVK</sequence>
<dbReference type="GO" id="GO:0005737">
    <property type="term" value="C:cytoplasm"/>
    <property type="evidence" value="ECO:0007669"/>
    <property type="project" value="TreeGrafter"/>
</dbReference>
<evidence type="ECO:0000256" key="1">
    <source>
        <dbReference type="ARBA" id="ARBA00022741"/>
    </source>
</evidence>
<accession>A0A955RJE4</accession>
<keyword evidence="4" id="KW-0812">Transmembrane</keyword>
<evidence type="ECO:0000256" key="3">
    <source>
        <dbReference type="ARBA" id="ARBA00023186"/>
    </source>
</evidence>
<keyword evidence="7" id="KW-0378">Hydrolase</keyword>
<dbReference type="InterPro" id="IPR041546">
    <property type="entry name" value="ClpA/ClpB_AAA_lid"/>
</dbReference>
<comment type="caution">
    <text evidence="7">The sequence shown here is derived from an EMBL/GenBank/DDBJ whole genome shotgun (WGS) entry which is preliminary data.</text>
</comment>
<dbReference type="InterPro" id="IPR003959">
    <property type="entry name" value="ATPase_AAA_core"/>
</dbReference>
<dbReference type="PANTHER" id="PTHR11638">
    <property type="entry name" value="ATP-DEPENDENT CLP PROTEASE"/>
    <property type="match status" value="1"/>
</dbReference>
<evidence type="ECO:0000259" key="5">
    <source>
        <dbReference type="SMART" id="SM00382"/>
    </source>
</evidence>
<feature type="domain" description="AAA+ ATPase" evidence="5">
    <location>
        <begin position="603"/>
        <end position="772"/>
    </location>
</feature>
<dbReference type="GO" id="GO:0005524">
    <property type="term" value="F:ATP binding"/>
    <property type="evidence" value="ECO:0007669"/>
    <property type="project" value="UniProtKB-KW"/>
</dbReference>
<evidence type="ECO:0000256" key="2">
    <source>
        <dbReference type="ARBA" id="ARBA00022840"/>
    </source>
</evidence>
<dbReference type="Pfam" id="PF10431">
    <property type="entry name" value="ClpB_D2-small"/>
    <property type="match status" value="1"/>
</dbReference>
<keyword evidence="3" id="KW-0143">Chaperone</keyword>
<keyword evidence="2 7" id="KW-0067">ATP-binding</keyword>
<dbReference type="InterPro" id="IPR003593">
    <property type="entry name" value="AAA+_ATPase"/>
</dbReference>
<keyword evidence="4" id="KW-1133">Transmembrane helix</keyword>
<reference evidence="7" key="1">
    <citation type="submission" date="2020-04" db="EMBL/GenBank/DDBJ databases">
        <authorList>
            <person name="Zhang T."/>
        </authorList>
    </citation>
    <scope>NUCLEOTIDE SEQUENCE</scope>
    <source>
        <strain evidence="7">HKST-UBA14</strain>
    </source>
</reference>
<dbReference type="Pfam" id="PF17871">
    <property type="entry name" value="AAA_lid_9"/>
    <property type="match status" value="1"/>
</dbReference>
<dbReference type="SMART" id="SM00382">
    <property type="entry name" value="AAA"/>
    <property type="match status" value="2"/>
</dbReference>
<dbReference type="CDD" id="cd00009">
    <property type="entry name" value="AAA"/>
    <property type="match status" value="1"/>
</dbReference>
<organism evidence="7 8">
    <name type="scientific">Candidatus Dojkabacteria bacterium</name>
    <dbReference type="NCBI Taxonomy" id="2099670"/>
    <lineage>
        <taxon>Bacteria</taxon>
        <taxon>Candidatus Dojkabacteria</taxon>
    </lineage>
</organism>
<dbReference type="InterPro" id="IPR050130">
    <property type="entry name" value="ClpA_ClpB"/>
</dbReference>
<dbReference type="PRINTS" id="PR00300">
    <property type="entry name" value="CLPPROTEASEA"/>
</dbReference>
<dbReference type="CDD" id="cd19499">
    <property type="entry name" value="RecA-like_ClpB_Hsp104-like"/>
    <property type="match status" value="1"/>
</dbReference>
<dbReference type="Pfam" id="PF07724">
    <property type="entry name" value="AAA_2"/>
    <property type="match status" value="1"/>
</dbReference>
<name>A0A955RJE4_9BACT</name>
<reference evidence="7" key="2">
    <citation type="journal article" date="2021" name="Microbiome">
        <title>Successional dynamics and alternative stable states in a saline activated sludge microbial community over 9 years.</title>
        <authorList>
            <person name="Wang Y."/>
            <person name="Ye J."/>
            <person name="Ju F."/>
            <person name="Liu L."/>
            <person name="Boyd J.A."/>
            <person name="Deng Y."/>
            <person name="Parks D.H."/>
            <person name="Jiang X."/>
            <person name="Yin X."/>
            <person name="Woodcroft B.J."/>
            <person name="Tyson G.W."/>
            <person name="Hugenholtz P."/>
            <person name="Polz M.F."/>
            <person name="Zhang T."/>
        </authorList>
    </citation>
    <scope>NUCLEOTIDE SEQUENCE</scope>
    <source>
        <strain evidence="7">HKST-UBA14</strain>
    </source>
</reference>
<dbReference type="InterPro" id="IPR001270">
    <property type="entry name" value="ClpA/B"/>
</dbReference>
<dbReference type="Gene3D" id="3.40.50.300">
    <property type="entry name" value="P-loop containing nucleotide triphosphate hydrolases"/>
    <property type="match status" value="2"/>
</dbReference>
<dbReference type="InterPro" id="IPR027417">
    <property type="entry name" value="P-loop_NTPase"/>
</dbReference>
<gene>
    <name evidence="7" type="ORF">KC909_02935</name>
</gene>
<evidence type="ECO:0000259" key="6">
    <source>
        <dbReference type="SMART" id="SM01086"/>
    </source>
</evidence>
<dbReference type="GO" id="GO:0016887">
    <property type="term" value="F:ATP hydrolysis activity"/>
    <property type="evidence" value="ECO:0007669"/>
    <property type="project" value="InterPro"/>
</dbReference>
<evidence type="ECO:0000256" key="4">
    <source>
        <dbReference type="SAM" id="Phobius"/>
    </source>
</evidence>
<dbReference type="GO" id="GO:0006508">
    <property type="term" value="P:proteolysis"/>
    <property type="evidence" value="ECO:0007669"/>
    <property type="project" value="UniProtKB-KW"/>
</dbReference>
<dbReference type="SUPFAM" id="SSF52540">
    <property type="entry name" value="P-loop containing nucleoside triphosphate hydrolases"/>
    <property type="match status" value="2"/>
</dbReference>
<feature type="domain" description="Clp ATPase C-terminal" evidence="6">
    <location>
        <begin position="771"/>
        <end position="860"/>
    </location>
</feature>
<feature type="transmembrane region" description="Helical" evidence="4">
    <location>
        <begin position="41"/>
        <end position="61"/>
    </location>
</feature>